<dbReference type="HOGENOM" id="CLU_983491_0_0_1"/>
<accession>M2MWS7</accession>
<evidence type="ECO:0000313" key="2">
    <source>
        <dbReference type="EMBL" id="EMC91059.1"/>
    </source>
</evidence>
<gene>
    <name evidence="2" type="ORF">BAUCODRAFT_313650</name>
</gene>
<reference evidence="2 3" key="1">
    <citation type="journal article" date="2012" name="PLoS Pathog.">
        <title>Diverse lifestyles and strategies of plant pathogenesis encoded in the genomes of eighteen Dothideomycetes fungi.</title>
        <authorList>
            <person name="Ohm R.A."/>
            <person name="Feau N."/>
            <person name="Henrissat B."/>
            <person name="Schoch C.L."/>
            <person name="Horwitz B.A."/>
            <person name="Barry K.W."/>
            <person name="Condon B.J."/>
            <person name="Copeland A.C."/>
            <person name="Dhillon B."/>
            <person name="Glaser F."/>
            <person name="Hesse C.N."/>
            <person name="Kosti I."/>
            <person name="LaButti K."/>
            <person name="Lindquist E.A."/>
            <person name="Lucas S."/>
            <person name="Salamov A.A."/>
            <person name="Bradshaw R.E."/>
            <person name="Ciuffetti L."/>
            <person name="Hamelin R.C."/>
            <person name="Kema G.H.J."/>
            <person name="Lawrence C."/>
            <person name="Scott J.A."/>
            <person name="Spatafora J.W."/>
            <person name="Turgeon B.G."/>
            <person name="de Wit P.J.G.M."/>
            <person name="Zhong S."/>
            <person name="Goodwin S.B."/>
            <person name="Grigoriev I.V."/>
        </authorList>
    </citation>
    <scope>NUCLEOTIDE SEQUENCE [LARGE SCALE GENOMIC DNA]</scope>
    <source>
        <strain evidence="2 3">UAMH 10762</strain>
    </source>
</reference>
<dbReference type="InterPro" id="IPR006640">
    <property type="entry name" value="SprT-like_domain"/>
</dbReference>
<name>M2MWS7_BAUPA</name>
<dbReference type="KEGG" id="bcom:BAUCODRAFT_313650"/>
<evidence type="ECO:0000259" key="1">
    <source>
        <dbReference type="Pfam" id="PF10263"/>
    </source>
</evidence>
<dbReference type="eggNOG" id="ENOG502R0PZ">
    <property type="taxonomic scope" value="Eukaryota"/>
</dbReference>
<dbReference type="Proteomes" id="UP000011761">
    <property type="component" value="Unassembled WGS sequence"/>
</dbReference>
<dbReference type="GeneID" id="19111455"/>
<protein>
    <recommendedName>
        <fullName evidence="1">SprT-like domain-containing protein</fullName>
    </recommendedName>
</protein>
<dbReference type="OrthoDB" id="5236983at2759"/>
<dbReference type="GO" id="GO:0006950">
    <property type="term" value="P:response to stress"/>
    <property type="evidence" value="ECO:0007669"/>
    <property type="project" value="UniProtKB-ARBA"/>
</dbReference>
<keyword evidence="3" id="KW-1185">Reference proteome</keyword>
<proteinExistence type="predicted"/>
<dbReference type="AlphaFoldDB" id="M2MWS7"/>
<feature type="domain" description="SprT-like" evidence="1">
    <location>
        <begin position="199"/>
        <end position="249"/>
    </location>
</feature>
<organism evidence="2 3">
    <name type="scientific">Baudoinia panamericana (strain UAMH 10762)</name>
    <name type="common">Angels' share fungus</name>
    <name type="synonym">Baudoinia compniacensis (strain UAMH 10762)</name>
    <dbReference type="NCBI Taxonomy" id="717646"/>
    <lineage>
        <taxon>Eukaryota</taxon>
        <taxon>Fungi</taxon>
        <taxon>Dikarya</taxon>
        <taxon>Ascomycota</taxon>
        <taxon>Pezizomycotina</taxon>
        <taxon>Dothideomycetes</taxon>
        <taxon>Dothideomycetidae</taxon>
        <taxon>Mycosphaerellales</taxon>
        <taxon>Teratosphaeriaceae</taxon>
        <taxon>Baudoinia</taxon>
    </lineage>
</organism>
<dbReference type="RefSeq" id="XP_007681552.1">
    <property type="nucleotide sequence ID" value="XM_007683362.1"/>
</dbReference>
<dbReference type="Pfam" id="PF10263">
    <property type="entry name" value="SprT-like"/>
    <property type="match status" value="1"/>
</dbReference>
<sequence length="283" mass="31248">MFPPYFGGFGPGYGPIHPSLSPFGPPMPNPRQILQGLPTEVLEQMAFSMTAEDRPSTDSRYKRAYADKGTPYPISAQELDILQNPMYGVNLRPLPFPVPMPVACAKLIKRLNAPPSTARCAAAARINSTKGTRITWDLMVKIFNDLDTCVYGGDLHHRVRLDACPLPSSALGVTRNCGIPGIKRIHMSITTNTDWSDVTQHPHAQILGVLIHEMLHAYYFVWCGNQADVGDTTGHGRYFHTAAAEIEKLLNITIRPETALLQVRQSLGMWPPCQGPLMYGQGR</sequence>
<dbReference type="EMBL" id="KB445564">
    <property type="protein sequence ID" value="EMC91059.1"/>
    <property type="molecule type" value="Genomic_DNA"/>
</dbReference>
<evidence type="ECO:0000313" key="3">
    <source>
        <dbReference type="Proteomes" id="UP000011761"/>
    </source>
</evidence>